<evidence type="ECO:0000313" key="2">
    <source>
        <dbReference type="Proteomes" id="UP000323454"/>
    </source>
</evidence>
<protein>
    <submittedName>
        <fullName evidence="1">Iron-containing redox enzyme family protein</fullName>
    </submittedName>
</protein>
<dbReference type="Pfam" id="PF14518">
    <property type="entry name" value="Haem_oxygenas_2"/>
    <property type="match status" value="1"/>
</dbReference>
<dbReference type="Gene3D" id="1.20.910.10">
    <property type="entry name" value="Heme oxygenase-like"/>
    <property type="match status" value="1"/>
</dbReference>
<dbReference type="OrthoDB" id="3444510at2"/>
<proteinExistence type="predicted"/>
<dbReference type="AlphaFoldDB" id="A0A5B2X751"/>
<dbReference type="Proteomes" id="UP000323454">
    <property type="component" value="Unassembled WGS sequence"/>
</dbReference>
<dbReference type="RefSeq" id="WP_149851718.1">
    <property type="nucleotide sequence ID" value="NZ_VUOB01000041.1"/>
</dbReference>
<comment type="caution">
    <text evidence="1">The sequence shown here is derived from an EMBL/GenBank/DDBJ whole genome shotgun (WGS) entry which is preliminary data.</text>
</comment>
<evidence type="ECO:0000313" key="1">
    <source>
        <dbReference type="EMBL" id="KAA2258722.1"/>
    </source>
</evidence>
<reference evidence="1 2" key="1">
    <citation type="submission" date="2019-09" db="EMBL/GenBank/DDBJ databases">
        <title>Goodfellowia gen. nov., a new genus of the Pseudonocardineae related to Actinoalloteichus, containing Goodfellowia coeruleoviolacea gen. nov., comb. nov. gen. nov., comb. nov.</title>
        <authorList>
            <person name="Labeda D."/>
        </authorList>
    </citation>
    <scope>NUCLEOTIDE SEQUENCE [LARGE SCALE GENOMIC DNA]</scope>
    <source>
        <strain evidence="1 2">AN110305</strain>
    </source>
</reference>
<keyword evidence="2" id="KW-1185">Reference proteome</keyword>
<dbReference type="EMBL" id="VUOB01000041">
    <property type="protein sequence ID" value="KAA2258722.1"/>
    <property type="molecule type" value="Genomic_DNA"/>
</dbReference>
<reference evidence="1 2" key="2">
    <citation type="submission" date="2019-09" db="EMBL/GenBank/DDBJ databases">
        <authorList>
            <person name="Jin C."/>
        </authorList>
    </citation>
    <scope>NUCLEOTIDE SEQUENCE [LARGE SCALE GENOMIC DNA]</scope>
    <source>
        <strain evidence="1 2">AN110305</strain>
    </source>
</reference>
<dbReference type="SMART" id="SM01236">
    <property type="entry name" value="Haem_oxygenase_2"/>
    <property type="match status" value="1"/>
</dbReference>
<sequence length="284" mass="31595">MTATVQSAEQDTARRDQVRLFRLNRSVPDADGYREILELEEKLFLGRAKEIEAAAPKFGSRGELIKALGEFLATEQAAPSDSDRYLAEETSLAEFKEVVAQFAVDGLIESQSLLAVIPRLPARSRMAVFRVLIDEFGCGNDDQEHAKLYRNLLAELDMPTDLDSYVERATDGVLAFVNLFYWLAARAPAPDYFLGAYSYFESSVLYAFRSFEAASKRLGIGSGQYYSEHLYIDAFHSKQMQTAIRELDTERGVDYAKVWAGIELTSAIVAEAVDAAVARARSVA</sequence>
<dbReference type="SUPFAM" id="SSF48613">
    <property type="entry name" value="Heme oxygenase-like"/>
    <property type="match status" value="1"/>
</dbReference>
<organism evidence="1 2">
    <name type="scientific">Solihabitans fulvus</name>
    <dbReference type="NCBI Taxonomy" id="1892852"/>
    <lineage>
        <taxon>Bacteria</taxon>
        <taxon>Bacillati</taxon>
        <taxon>Actinomycetota</taxon>
        <taxon>Actinomycetes</taxon>
        <taxon>Pseudonocardiales</taxon>
        <taxon>Pseudonocardiaceae</taxon>
        <taxon>Solihabitans</taxon>
    </lineage>
</organism>
<name>A0A5B2X751_9PSEU</name>
<gene>
    <name evidence="1" type="ORF">F0L68_23070</name>
</gene>
<accession>A0A5B2X751</accession>
<dbReference type="InterPro" id="IPR016084">
    <property type="entry name" value="Haem_Oase-like_multi-hlx"/>
</dbReference>